<reference evidence="8" key="2">
    <citation type="submission" date="2015-06" db="UniProtKB">
        <authorList>
            <consortium name="EnsemblMetazoa"/>
        </authorList>
    </citation>
    <scope>IDENTIFICATION</scope>
</reference>
<reference evidence="9" key="1">
    <citation type="submission" date="2013-02" db="EMBL/GenBank/DDBJ databases">
        <authorList>
            <person name="Hughes D."/>
        </authorList>
    </citation>
    <scope>NUCLEOTIDE SEQUENCE</scope>
    <source>
        <strain>Durham</strain>
        <strain evidence="9">NC isolate 2 -- Noor lab</strain>
    </source>
</reference>
<evidence type="ECO:0000313" key="8">
    <source>
        <dbReference type="EnsemblMetazoa" id="MESCA010809-PA"/>
    </source>
</evidence>
<dbReference type="AlphaFoldDB" id="T1H3I1"/>
<name>T1H3I1_MEGSC</name>
<dbReference type="OMA" id="PYGVLWY"/>
<comment type="subcellular location">
    <subcellularLocation>
        <location evidence="1">Endoplasmic reticulum membrane</location>
        <topology evidence="1">Multi-pass membrane protein</topology>
    </subcellularLocation>
</comment>
<evidence type="ECO:0000256" key="2">
    <source>
        <dbReference type="ARBA" id="ARBA00008462"/>
    </source>
</evidence>
<keyword evidence="3 7" id="KW-0812">Transmembrane</keyword>
<evidence type="ECO:0000256" key="1">
    <source>
        <dbReference type="ARBA" id="ARBA00004477"/>
    </source>
</evidence>
<dbReference type="STRING" id="36166.T1H3I1"/>
<evidence type="ECO:0000313" key="9">
    <source>
        <dbReference type="Proteomes" id="UP000015102"/>
    </source>
</evidence>
<feature type="transmembrane region" description="Helical" evidence="7">
    <location>
        <begin position="80"/>
        <end position="98"/>
    </location>
</feature>
<evidence type="ECO:0000256" key="6">
    <source>
        <dbReference type="ARBA" id="ARBA00023136"/>
    </source>
</evidence>
<evidence type="ECO:0008006" key="10">
    <source>
        <dbReference type="Google" id="ProtNLM"/>
    </source>
</evidence>
<evidence type="ECO:0000256" key="4">
    <source>
        <dbReference type="ARBA" id="ARBA00022824"/>
    </source>
</evidence>
<comment type="similarity">
    <text evidence="2">Belongs to the jagunal family.</text>
</comment>
<dbReference type="PANTHER" id="PTHR20955:SF1">
    <property type="entry name" value="PROTEIN JAGUNAL HOMOLOG 1"/>
    <property type="match status" value="1"/>
</dbReference>
<sequence length="197" mass="23058">MASRGGAMITGTDGTDFQYRQQVAAPHQISILNKSRLKQCIFFHAILFFVMLAKLTPDILDRLDIFVMEIEELQIPQPLYWEYIWCLSILACFIGLSAAKGNKIREMKKFMILIFALGILPIIYCCLHYFTNVWDYMVAEDGVDYEELGILLWKEYPYCILWYAFCIVGIQIHLFTLLFSWNLLKAWNARIAARKYQ</sequence>
<dbReference type="GO" id="GO:0016192">
    <property type="term" value="P:vesicle-mediated transport"/>
    <property type="evidence" value="ECO:0007669"/>
    <property type="project" value="TreeGrafter"/>
</dbReference>
<proteinExistence type="inferred from homology"/>
<dbReference type="InterPro" id="IPR009787">
    <property type="entry name" value="Jagunal"/>
</dbReference>
<keyword evidence="4" id="KW-0256">Endoplasmic reticulum</keyword>
<feature type="transmembrane region" description="Helical" evidence="7">
    <location>
        <begin position="160"/>
        <end position="184"/>
    </location>
</feature>
<dbReference type="Pfam" id="PF07086">
    <property type="entry name" value="Jagunal"/>
    <property type="match status" value="1"/>
</dbReference>
<dbReference type="Proteomes" id="UP000015102">
    <property type="component" value="Unassembled WGS sequence"/>
</dbReference>
<dbReference type="HOGENOM" id="CLU_121621_0_0_1"/>
<dbReference type="GO" id="GO:0007029">
    <property type="term" value="P:endoplasmic reticulum organization"/>
    <property type="evidence" value="ECO:0007669"/>
    <property type="project" value="InterPro"/>
</dbReference>
<evidence type="ECO:0000256" key="7">
    <source>
        <dbReference type="SAM" id="Phobius"/>
    </source>
</evidence>
<feature type="transmembrane region" description="Helical" evidence="7">
    <location>
        <begin position="110"/>
        <end position="130"/>
    </location>
</feature>
<dbReference type="GO" id="GO:0005789">
    <property type="term" value="C:endoplasmic reticulum membrane"/>
    <property type="evidence" value="ECO:0007669"/>
    <property type="project" value="UniProtKB-SubCell"/>
</dbReference>
<organism evidence="8 9">
    <name type="scientific">Megaselia scalaris</name>
    <name type="common">Humpbacked fly</name>
    <name type="synonym">Phora scalaris</name>
    <dbReference type="NCBI Taxonomy" id="36166"/>
    <lineage>
        <taxon>Eukaryota</taxon>
        <taxon>Metazoa</taxon>
        <taxon>Ecdysozoa</taxon>
        <taxon>Arthropoda</taxon>
        <taxon>Hexapoda</taxon>
        <taxon>Insecta</taxon>
        <taxon>Pterygota</taxon>
        <taxon>Neoptera</taxon>
        <taxon>Endopterygota</taxon>
        <taxon>Diptera</taxon>
        <taxon>Brachycera</taxon>
        <taxon>Muscomorpha</taxon>
        <taxon>Platypezoidea</taxon>
        <taxon>Phoridae</taxon>
        <taxon>Megaseliini</taxon>
        <taxon>Megaselia</taxon>
    </lineage>
</organism>
<dbReference type="EnsemblMetazoa" id="MESCA010809-RA">
    <property type="protein sequence ID" value="MESCA010809-PA"/>
    <property type="gene ID" value="MESCA010809"/>
</dbReference>
<accession>T1H3I1</accession>
<evidence type="ECO:0000256" key="5">
    <source>
        <dbReference type="ARBA" id="ARBA00022989"/>
    </source>
</evidence>
<keyword evidence="5 7" id="KW-1133">Transmembrane helix</keyword>
<keyword evidence="9" id="KW-1185">Reference proteome</keyword>
<evidence type="ECO:0000256" key="3">
    <source>
        <dbReference type="ARBA" id="ARBA00022692"/>
    </source>
</evidence>
<dbReference type="EMBL" id="CAQQ02121546">
    <property type="status" value="NOT_ANNOTATED_CDS"/>
    <property type="molecule type" value="Genomic_DNA"/>
</dbReference>
<protein>
    <recommendedName>
        <fullName evidence="10">Protein jagunal</fullName>
    </recommendedName>
</protein>
<feature type="transmembrane region" description="Helical" evidence="7">
    <location>
        <begin position="41"/>
        <end position="60"/>
    </location>
</feature>
<keyword evidence="6 7" id="KW-0472">Membrane</keyword>
<dbReference type="PANTHER" id="PTHR20955">
    <property type="entry name" value="PROTEIN JAGUNAL HOMOLOG 1"/>
    <property type="match status" value="1"/>
</dbReference>